<keyword evidence="2" id="KW-0472">Membrane</keyword>
<feature type="transmembrane region" description="Helical" evidence="2">
    <location>
        <begin position="62"/>
        <end position="79"/>
    </location>
</feature>
<gene>
    <name evidence="4" type="ORF">E7V67_006010</name>
</gene>
<dbReference type="EMBL" id="CP136508">
    <property type="protein sequence ID" value="WUR14659.1"/>
    <property type="molecule type" value="Genomic_DNA"/>
</dbReference>
<keyword evidence="5" id="KW-1185">Reference proteome</keyword>
<keyword evidence="2" id="KW-0812">Transmembrane</keyword>
<feature type="signal peptide" evidence="3">
    <location>
        <begin position="1"/>
        <end position="19"/>
    </location>
</feature>
<dbReference type="InterPro" id="IPR013424">
    <property type="entry name" value="Ice-binding_C"/>
</dbReference>
<accession>A0ABZ1UQ62</accession>
<organism evidence="4 5">
    <name type="scientific">[Empedobacter] haloabium</name>
    <dbReference type="NCBI Taxonomy" id="592317"/>
    <lineage>
        <taxon>Bacteria</taxon>
        <taxon>Pseudomonadati</taxon>
        <taxon>Pseudomonadota</taxon>
        <taxon>Betaproteobacteria</taxon>
        <taxon>Burkholderiales</taxon>
        <taxon>Oxalobacteraceae</taxon>
        <taxon>Telluria group</taxon>
        <taxon>Telluria group incertae sedis</taxon>
    </lineage>
</organism>
<keyword evidence="3" id="KW-0732">Signal</keyword>
<evidence type="ECO:0000256" key="3">
    <source>
        <dbReference type="SAM" id="SignalP"/>
    </source>
</evidence>
<feature type="compositionally biased region" description="Low complexity" evidence="1">
    <location>
        <begin position="34"/>
        <end position="46"/>
    </location>
</feature>
<dbReference type="NCBIfam" id="TIGR02595">
    <property type="entry name" value="PEP_CTERM"/>
    <property type="match status" value="1"/>
</dbReference>
<evidence type="ECO:0000256" key="1">
    <source>
        <dbReference type="SAM" id="MobiDB-lite"/>
    </source>
</evidence>
<keyword evidence="2" id="KW-1133">Transmembrane helix</keyword>
<evidence type="ECO:0000256" key="2">
    <source>
        <dbReference type="SAM" id="Phobius"/>
    </source>
</evidence>
<feature type="chain" id="PRO_5045663541" evidence="3">
    <location>
        <begin position="20"/>
        <end position="88"/>
    </location>
</feature>
<sequence>MKTLLASLSLALACAAAQGAEPVPVIDQPGLTQADDTPAAADTSAVTAAAAPSPATAVPEPGVLPMLAIGIVLVGLRLGRKGRNDTFK</sequence>
<dbReference type="Proteomes" id="UP000321323">
    <property type="component" value="Chromosome"/>
</dbReference>
<reference evidence="4 5" key="1">
    <citation type="journal article" date="2019" name="Int. J. Syst. Evol. Microbiol.">
        <title>The Draft Whole-Genome Sequence of the Antibiotic Producer Empedobacter haloabium ATCC 31962 Provides Indications for Its Taxonomic Reclassification.</title>
        <authorList>
            <person name="Miess H."/>
            <person name="Arlt P."/>
            <person name="Apel A.K."/>
            <person name="Weber T."/>
            <person name="Nieselt K."/>
            <person name="Hanssen F."/>
            <person name="Czemmel S."/>
            <person name="Nahnsen S."/>
            <person name="Gross H."/>
        </authorList>
    </citation>
    <scope>NUCLEOTIDE SEQUENCE [LARGE SCALE GENOMIC DNA]</scope>
    <source>
        <strain evidence="4 5">ATCC 31962</strain>
    </source>
</reference>
<protein>
    <submittedName>
        <fullName evidence="4">PEP-CTERM sorting domain-containing protein</fullName>
    </submittedName>
</protein>
<feature type="region of interest" description="Disordered" evidence="1">
    <location>
        <begin position="27"/>
        <end position="46"/>
    </location>
</feature>
<proteinExistence type="predicted"/>
<evidence type="ECO:0000313" key="4">
    <source>
        <dbReference type="EMBL" id="WUR14659.1"/>
    </source>
</evidence>
<evidence type="ECO:0000313" key="5">
    <source>
        <dbReference type="Proteomes" id="UP000321323"/>
    </source>
</evidence>
<name>A0ABZ1UQ62_9BURK</name>